<dbReference type="EnsemblFungi" id="EJT68976">
    <property type="protein sequence ID" value="EJT68976"/>
    <property type="gene ID" value="GGTG_13482"/>
</dbReference>
<protein>
    <recommendedName>
        <fullName evidence="6">Myb/SANT-like domain-containing protein</fullName>
    </recommendedName>
</protein>
<feature type="compositionally biased region" description="Acidic residues" evidence="1">
    <location>
        <begin position="360"/>
        <end position="371"/>
    </location>
</feature>
<dbReference type="Proteomes" id="UP000006039">
    <property type="component" value="Unassembled WGS sequence"/>
</dbReference>
<reference evidence="5" key="1">
    <citation type="submission" date="2010-07" db="EMBL/GenBank/DDBJ databases">
        <title>The genome sequence of Gaeumannomyces graminis var. tritici strain R3-111a-1.</title>
        <authorList>
            <consortium name="The Broad Institute Genome Sequencing Platform"/>
            <person name="Ma L.-J."/>
            <person name="Dead R."/>
            <person name="Young S."/>
            <person name="Zeng Q."/>
            <person name="Koehrsen M."/>
            <person name="Alvarado L."/>
            <person name="Berlin A."/>
            <person name="Chapman S.B."/>
            <person name="Chen Z."/>
            <person name="Freedman E."/>
            <person name="Gellesch M."/>
            <person name="Goldberg J."/>
            <person name="Griggs A."/>
            <person name="Gujja S."/>
            <person name="Heilman E.R."/>
            <person name="Heiman D."/>
            <person name="Hepburn T."/>
            <person name="Howarth C."/>
            <person name="Jen D."/>
            <person name="Larson L."/>
            <person name="Mehta T."/>
            <person name="Neiman D."/>
            <person name="Pearson M."/>
            <person name="Roberts A."/>
            <person name="Saif S."/>
            <person name="Shea T."/>
            <person name="Shenoy N."/>
            <person name="Sisk P."/>
            <person name="Stolte C."/>
            <person name="Sykes S."/>
            <person name="Walk T."/>
            <person name="White J."/>
            <person name="Yandava C."/>
            <person name="Haas B."/>
            <person name="Nusbaum C."/>
            <person name="Birren B."/>
        </authorList>
    </citation>
    <scope>NUCLEOTIDE SEQUENCE [LARGE SCALE GENOMIC DNA]</scope>
    <source>
        <strain evidence="5">R3-111a-1</strain>
    </source>
</reference>
<feature type="compositionally biased region" description="Polar residues" evidence="1">
    <location>
        <begin position="116"/>
        <end position="137"/>
    </location>
</feature>
<keyword evidence="2" id="KW-0732">Signal</keyword>
<evidence type="ECO:0008006" key="6">
    <source>
        <dbReference type="Google" id="ProtNLM"/>
    </source>
</evidence>
<evidence type="ECO:0000313" key="3">
    <source>
        <dbReference type="EMBL" id="EJT68976.1"/>
    </source>
</evidence>
<feature type="region of interest" description="Disordered" evidence="1">
    <location>
        <begin position="73"/>
        <end position="189"/>
    </location>
</feature>
<feature type="compositionally biased region" description="Basic and acidic residues" evidence="1">
    <location>
        <begin position="347"/>
        <end position="358"/>
    </location>
</feature>
<evidence type="ECO:0000256" key="1">
    <source>
        <dbReference type="SAM" id="MobiDB-lite"/>
    </source>
</evidence>
<sequence>MDWDWGRCGRIRNATGAVRLVLCMIVTLFPGSQCAGIVRGRGACRGSTSGRFNGEGGPAQRVHAFVPVAISKQQSTSPPFATLPGMLTRPSSRRLTRSQRREESPPPASPSPTASDVSFNEETPALQSSHVTLGTSLPPTPVPAFDDPFDSDPGDAFELSLEPSDEEIEADDEVDDEADDDTDVIPASLPASQVSLPASQRARGRGKGFVWSGAQVVRFLQVLAGMGRAGQLDPRISNWQRKAFSKAERKLRRQWPSISWKGKVKSKYMYLKKRYREWEGFGKRSGVSVDPDTGRYIASRNCFEAYFQVNSAARWIRKGPPEHLDLCRAVFDGNWASGDLATTAGGRLRDQGRARPLPEAEQDPFESEFNDSADGAGGAFPGPVATPSGPPQALTVARAQYYVGESLREAARTLAGQPCPATPGSFEPSLTSSAGTSRGAPSPYYLRGLEKWVEASKTLNKAPWKERLVARDRCKLISAFKADTEIAVWWLSSEEDRELIWEFVRGDSMSAMLG</sequence>
<dbReference type="EMBL" id="GL385408">
    <property type="protein sequence ID" value="EJT68976.1"/>
    <property type="molecule type" value="Genomic_DNA"/>
</dbReference>
<reference evidence="4" key="4">
    <citation type="journal article" date="2015" name="G3 (Bethesda)">
        <title>Genome sequences of three phytopathogenic species of the Magnaporthaceae family of fungi.</title>
        <authorList>
            <person name="Okagaki L.H."/>
            <person name="Nunes C.C."/>
            <person name="Sailsbery J."/>
            <person name="Clay B."/>
            <person name="Brown D."/>
            <person name="John T."/>
            <person name="Oh Y."/>
            <person name="Young N."/>
            <person name="Fitzgerald M."/>
            <person name="Haas B.J."/>
            <person name="Zeng Q."/>
            <person name="Young S."/>
            <person name="Adiconis X."/>
            <person name="Fan L."/>
            <person name="Levin J.Z."/>
            <person name="Mitchell T.K."/>
            <person name="Okubara P.A."/>
            <person name="Farman M.L."/>
            <person name="Kohn L.M."/>
            <person name="Birren B."/>
            <person name="Ma L.-J."/>
            <person name="Dean R.A."/>
        </authorList>
    </citation>
    <scope>NUCLEOTIDE SEQUENCE</scope>
    <source>
        <strain evidence="4">R3-111a-1</strain>
    </source>
</reference>
<dbReference type="OrthoDB" id="686198at2759"/>
<dbReference type="HOGENOM" id="CLU_652181_0_0_1"/>
<feature type="region of interest" description="Disordered" evidence="1">
    <location>
        <begin position="415"/>
        <end position="438"/>
    </location>
</feature>
<evidence type="ECO:0000313" key="5">
    <source>
        <dbReference type="Proteomes" id="UP000006039"/>
    </source>
</evidence>
<feature type="chain" id="PRO_5015095411" description="Myb/SANT-like domain-containing protein" evidence="2">
    <location>
        <begin position="35"/>
        <end position="514"/>
    </location>
</feature>
<evidence type="ECO:0000313" key="4">
    <source>
        <dbReference type="EnsemblFungi" id="EJT68976"/>
    </source>
</evidence>
<dbReference type="AlphaFoldDB" id="J3PJ00"/>
<accession>J3PJ00</accession>
<name>J3PJ00_GAET3</name>
<keyword evidence="5" id="KW-1185">Reference proteome</keyword>
<dbReference type="GeneID" id="20353940"/>
<feature type="compositionally biased region" description="Acidic residues" evidence="1">
    <location>
        <begin position="163"/>
        <end position="183"/>
    </location>
</feature>
<feature type="signal peptide" evidence="2">
    <location>
        <begin position="1"/>
        <end position="34"/>
    </location>
</feature>
<proteinExistence type="predicted"/>
<dbReference type="VEuPathDB" id="FungiDB:GGTG_13482"/>
<gene>
    <name evidence="4" type="primary">20353940</name>
    <name evidence="3" type="ORF">GGTG_13482</name>
</gene>
<reference evidence="4" key="5">
    <citation type="submission" date="2018-04" db="UniProtKB">
        <authorList>
            <consortium name="EnsemblFungi"/>
        </authorList>
    </citation>
    <scope>IDENTIFICATION</scope>
    <source>
        <strain evidence="4">R3-111a-1</strain>
    </source>
</reference>
<reference evidence="3" key="3">
    <citation type="submission" date="2010-09" db="EMBL/GenBank/DDBJ databases">
        <title>Annotation of Gaeumannomyces graminis var. tritici R3-111a-1.</title>
        <authorList>
            <consortium name="The Broad Institute Genome Sequencing Platform"/>
            <person name="Ma L.-J."/>
            <person name="Dead R."/>
            <person name="Young S.K."/>
            <person name="Zeng Q."/>
            <person name="Gargeya S."/>
            <person name="Fitzgerald M."/>
            <person name="Haas B."/>
            <person name="Abouelleil A."/>
            <person name="Alvarado L."/>
            <person name="Arachchi H.M."/>
            <person name="Berlin A."/>
            <person name="Brown A."/>
            <person name="Chapman S.B."/>
            <person name="Chen Z."/>
            <person name="Dunbar C."/>
            <person name="Freedman E."/>
            <person name="Gearin G."/>
            <person name="Gellesch M."/>
            <person name="Goldberg J."/>
            <person name="Griggs A."/>
            <person name="Gujja S."/>
            <person name="Heiman D."/>
            <person name="Howarth C."/>
            <person name="Larson L."/>
            <person name="Lui A."/>
            <person name="MacDonald P.J.P."/>
            <person name="Mehta T."/>
            <person name="Montmayeur A."/>
            <person name="Murphy C."/>
            <person name="Neiman D."/>
            <person name="Pearson M."/>
            <person name="Priest M."/>
            <person name="Roberts A."/>
            <person name="Saif S."/>
            <person name="Shea T."/>
            <person name="Shenoy N."/>
            <person name="Sisk P."/>
            <person name="Stolte C."/>
            <person name="Sykes S."/>
            <person name="Yandava C."/>
            <person name="Wortman J."/>
            <person name="Nusbaum C."/>
            <person name="Birren B."/>
        </authorList>
    </citation>
    <scope>NUCLEOTIDE SEQUENCE</scope>
    <source>
        <strain evidence="3">R3-111a-1</strain>
    </source>
</reference>
<evidence type="ECO:0000256" key="2">
    <source>
        <dbReference type="SAM" id="SignalP"/>
    </source>
</evidence>
<reference evidence="3" key="2">
    <citation type="submission" date="2010-07" db="EMBL/GenBank/DDBJ databases">
        <authorList>
            <consortium name="The Broad Institute Genome Sequencing Platform"/>
            <consortium name="Broad Institute Genome Sequencing Center for Infectious Disease"/>
            <person name="Ma L.-J."/>
            <person name="Dead R."/>
            <person name="Young S."/>
            <person name="Zeng Q."/>
            <person name="Koehrsen M."/>
            <person name="Alvarado L."/>
            <person name="Berlin A."/>
            <person name="Chapman S.B."/>
            <person name="Chen Z."/>
            <person name="Freedman E."/>
            <person name="Gellesch M."/>
            <person name="Goldberg J."/>
            <person name="Griggs A."/>
            <person name="Gujja S."/>
            <person name="Heilman E.R."/>
            <person name="Heiman D."/>
            <person name="Hepburn T."/>
            <person name="Howarth C."/>
            <person name="Jen D."/>
            <person name="Larson L."/>
            <person name="Mehta T."/>
            <person name="Neiman D."/>
            <person name="Pearson M."/>
            <person name="Roberts A."/>
            <person name="Saif S."/>
            <person name="Shea T."/>
            <person name="Shenoy N."/>
            <person name="Sisk P."/>
            <person name="Stolte C."/>
            <person name="Sykes S."/>
            <person name="Walk T."/>
            <person name="White J."/>
            <person name="Yandava C."/>
            <person name="Haas B."/>
            <person name="Nusbaum C."/>
            <person name="Birren B."/>
        </authorList>
    </citation>
    <scope>NUCLEOTIDE SEQUENCE</scope>
    <source>
        <strain evidence="3">R3-111a-1</strain>
    </source>
</reference>
<dbReference type="RefSeq" id="XP_009229652.1">
    <property type="nucleotide sequence ID" value="XM_009231388.1"/>
</dbReference>
<organism evidence="3">
    <name type="scientific">Gaeumannomyces tritici (strain R3-111a-1)</name>
    <name type="common">Wheat and barley take-all root rot fungus</name>
    <name type="synonym">Gaeumannomyces graminis var. tritici</name>
    <dbReference type="NCBI Taxonomy" id="644352"/>
    <lineage>
        <taxon>Eukaryota</taxon>
        <taxon>Fungi</taxon>
        <taxon>Dikarya</taxon>
        <taxon>Ascomycota</taxon>
        <taxon>Pezizomycotina</taxon>
        <taxon>Sordariomycetes</taxon>
        <taxon>Sordariomycetidae</taxon>
        <taxon>Magnaporthales</taxon>
        <taxon>Magnaporthaceae</taxon>
        <taxon>Gaeumannomyces</taxon>
    </lineage>
</organism>
<feature type="region of interest" description="Disordered" evidence="1">
    <location>
        <begin position="341"/>
        <end position="391"/>
    </location>
</feature>